<evidence type="ECO:0000256" key="2">
    <source>
        <dbReference type="PROSITE-ProRule" id="PRU00169"/>
    </source>
</evidence>
<feature type="modified residue" description="4-aspartylphosphate" evidence="2">
    <location>
        <position position="56"/>
    </location>
</feature>
<dbReference type="PANTHER" id="PTHR44591:SF3">
    <property type="entry name" value="RESPONSE REGULATORY DOMAIN-CONTAINING PROTEIN"/>
    <property type="match status" value="1"/>
</dbReference>
<evidence type="ECO:0000259" key="3">
    <source>
        <dbReference type="PROSITE" id="PS50110"/>
    </source>
</evidence>
<feature type="domain" description="Response regulatory" evidence="3">
    <location>
        <begin position="7"/>
        <end position="121"/>
    </location>
</feature>
<evidence type="ECO:0000313" key="5">
    <source>
        <dbReference type="Proteomes" id="UP000192907"/>
    </source>
</evidence>
<dbReference type="AlphaFoldDB" id="A0A1Y6CA03"/>
<dbReference type="CDD" id="cd00156">
    <property type="entry name" value="REC"/>
    <property type="match status" value="1"/>
</dbReference>
<dbReference type="Gene3D" id="3.40.50.2300">
    <property type="match status" value="1"/>
</dbReference>
<evidence type="ECO:0000313" key="4">
    <source>
        <dbReference type="EMBL" id="SMF49894.1"/>
    </source>
</evidence>
<gene>
    <name evidence="4" type="ORF">SAMN06296036_115129</name>
</gene>
<dbReference type="RefSeq" id="WP_132319848.1">
    <property type="nucleotide sequence ID" value="NZ_FWZT01000015.1"/>
</dbReference>
<reference evidence="5" key="1">
    <citation type="submission" date="2017-04" db="EMBL/GenBank/DDBJ databases">
        <authorList>
            <person name="Varghese N."/>
            <person name="Submissions S."/>
        </authorList>
    </citation>
    <scope>NUCLEOTIDE SEQUENCE [LARGE SCALE GENOMIC DNA]</scope>
    <source>
        <strain evidence="5">RKEM611</strain>
    </source>
</reference>
<dbReference type="SMART" id="SM00448">
    <property type="entry name" value="REC"/>
    <property type="match status" value="1"/>
</dbReference>
<dbReference type="OrthoDB" id="9800029at2"/>
<sequence length="136" mass="15277">MSNSTLKVLIVDDEPELLELLETHLELHGYLVKKASNGLTAWQIIQAEPIDVVVTDVYMPCRTGLELLDDVRHRPCHKPRMIVTSGSYHLSESLILAKGAEAFLPKPTNLRTLLSHIEDSIRFDLTVQHQVLQSIG</sequence>
<dbReference type="Pfam" id="PF00072">
    <property type="entry name" value="Response_reg"/>
    <property type="match status" value="1"/>
</dbReference>
<protein>
    <submittedName>
        <fullName evidence="4">Response regulator receiver domain-containing protein</fullName>
    </submittedName>
</protein>
<dbReference type="Proteomes" id="UP000192907">
    <property type="component" value="Unassembled WGS sequence"/>
</dbReference>
<dbReference type="SUPFAM" id="SSF52172">
    <property type="entry name" value="CheY-like"/>
    <property type="match status" value="1"/>
</dbReference>
<dbReference type="GO" id="GO:0000160">
    <property type="term" value="P:phosphorelay signal transduction system"/>
    <property type="evidence" value="ECO:0007669"/>
    <property type="project" value="InterPro"/>
</dbReference>
<keyword evidence="5" id="KW-1185">Reference proteome</keyword>
<dbReference type="InterPro" id="IPR050595">
    <property type="entry name" value="Bact_response_regulator"/>
</dbReference>
<accession>A0A1Y6CA03</accession>
<organism evidence="4 5">
    <name type="scientific">Pseudobacteriovorax antillogorgiicola</name>
    <dbReference type="NCBI Taxonomy" id="1513793"/>
    <lineage>
        <taxon>Bacteria</taxon>
        <taxon>Pseudomonadati</taxon>
        <taxon>Bdellovibrionota</taxon>
        <taxon>Oligoflexia</taxon>
        <taxon>Oligoflexales</taxon>
        <taxon>Pseudobacteriovoracaceae</taxon>
        <taxon>Pseudobacteriovorax</taxon>
    </lineage>
</organism>
<dbReference type="InterPro" id="IPR001789">
    <property type="entry name" value="Sig_transdc_resp-reg_receiver"/>
</dbReference>
<dbReference type="InterPro" id="IPR011006">
    <property type="entry name" value="CheY-like_superfamily"/>
</dbReference>
<dbReference type="STRING" id="1513793.SAMN06296036_115129"/>
<dbReference type="EMBL" id="FWZT01000015">
    <property type="protein sequence ID" value="SMF49894.1"/>
    <property type="molecule type" value="Genomic_DNA"/>
</dbReference>
<name>A0A1Y6CA03_9BACT</name>
<proteinExistence type="predicted"/>
<dbReference type="PANTHER" id="PTHR44591">
    <property type="entry name" value="STRESS RESPONSE REGULATOR PROTEIN 1"/>
    <property type="match status" value="1"/>
</dbReference>
<dbReference type="PROSITE" id="PS50110">
    <property type="entry name" value="RESPONSE_REGULATORY"/>
    <property type="match status" value="1"/>
</dbReference>
<evidence type="ECO:0000256" key="1">
    <source>
        <dbReference type="ARBA" id="ARBA00022553"/>
    </source>
</evidence>
<keyword evidence="1 2" id="KW-0597">Phosphoprotein</keyword>